<evidence type="ECO:0000313" key="3">
    <source>
        <dbReference type="Proteomes" id="UP000789759"/>
    </source>
</evidence>
<dbReference type="PROSITE" id="PS50948">
    <property type="entry name" value="PAN"/>
    <property type="match status" value="1"/>
</dbReference>
<keyword evidence="3" id="KW-1185">Reference proteome</keyword>
<evidence type="ECO:0000259" key="1">
    <source>
        <dbReference type="PROSITE" id="PS50948"/>
    </source>
</evidence>
<sequence length="95" mass="9859">CDSTFISEDICCGSSGPARNGTYAVSKAGAYSGFNTTSPESCCQSCYADCNCISYYFKSYEDGSGLGACNLYGKSGLSCSNQAYSSPSSSYELGT</sequence>
<feature type="domain" description="Apple" evidence="1">
    <location>
        <begin position="12"/>
        <end position="95"/>
    </location>
</feature>
<dbReference type="OrthoDB" id="2485929at2759"/>
<dbReference type="EMBL" id="CAJVQA010069621">
    <property type="protein sequence ID" value="CAG8832948.1"/>
    <property type="molecule type" value="Genomic_DNA"/>
</dbReference>
<evidence type="ECO:0000313" key="2">
    <source>
        <dbReference type="EMBL" id="CAG8832948.1"/>
    </source>
</evidence>
<dbReference type="InterPro" id="IPR003609">
    <property type="entry name" value="Pan_app"/>
</dbReference>
<accession>A0A9N9KJW0</accession>
<protein>
    <submittedName>
        <fullName evidence="2">19577_t:CDS:1</fullName>
    </submittedName>
</protein>
<gene>
    <name evidence="2" type="ORF">CPELLU_LOCUS20918</name>
</gene>
<dbReference type="Proteomes" id="UP000789759">
    <property type="component" value="Unassembled WGS sequence"/>
</dbReference>
<feature type="non-terminal residue" evidence="2">
    <location>
        <position position="95"/>
    </location>
</feature>
<dbReference type="AlphaFoldDB" id="A0A9N9KJW0"/>
<proteinExistence type="predicted"/>
<comment type="caution">
    <text evidence="2">The sequence shown here is derived from an EMBL/GenBank/DDBJ whole genome shotgun (WGS) entry which is preliminary data.</text>
</comment>
<name>A0A9N9KJW0_9GLOM</name>
<reference evidence="2" key="1">
    <citation type="submission" date="2021-06" db="EMBL/GenBank/DDBJ databases">
        <authorList>
            <person name="Kallberg Y."/>
            <person name="Tangrot J."/>
            <person name="Rosling A."/>
        </authorList>
    </citation>
    <scope>NUCLEOTIDE SEQUENCE</scope>
    <source>
        <strain evidence="2">FL966</strain>
    </source>
</reference>
<feature type="non-terminal residue" evidence="2">
    <location>
        <position position="1"/>
    </location>
</feature>
<organism evidence="2 3">
    <name type="scientific">Cetraspora pellucida</name>
    <dbReference type="NCBI Taxonomy" id="1433469"/>
    <lineage>
        <taxon>Eukaryota</taxon>
        <taxon>Fungi</taxon>
        <taxon>Fungi incertae sedis</taxon>
        <taxon>Mucoromycota</taxon>
        <taxon>Glomeromycotina</taxon>
        <taxon>Glomeromycetes</taxon>
        <taxon>Diversisporales</taxon>
        <taxon>Gigasporaceae</taxon>
        <taxon>Cetraspora</taxon>
    </lineage>
</organism>